<accession>A0AAV2P4L9</accession>
<gene>
    <name evidence="1" type="ORF">LPLAT_LOCUS12681</name>
</gene>
<proteinExistence type="predicted"/>
<reference evidence="1" key="1">
    <citation type="submission" date="2024-04" db="EMBL/GenBank/DDBJ databases">
        <authorList>
            <consortium name="Molecular Ecology Group"/>
        </authorList>
    </citation>
    <scope>NUCLEOTIDE SEQUENCE</scope>
</reference>
<dbReference type="Proteomes" id="UP001497644">
    <property type="component" value="Chromosome 7"/>
</dbReference>
<name>A0AAV2P4L9_9HYME</name>
<evidence type="ECO:0000313" key="2">
    <source>
        <dbReference type="Proteomes" id="UP001497644"/>
    </source>
</evidence>
<dbReference type="AlphaFoldDB" id="A0AAV2P4L9"/>
<sequence length="96" mass="10900">MRIKIKRGKTSVVKSPDATMPTIDIIPSCEHAALASNVPLPPLRPRAMFLIFEGSYWWQHRRPRDASEVSDCRSTVKESCGGETFRVKQGQWDNLD</sequence>
<dbReference type="EMBL" id="OZ034830">
    <property type="protein sequence ID" value="CAL1687482.1"/>
    <property type="molecule type" value="Genomic_DNA"/>
</dbReference>
<keyword evidence="2" id="KW-1185">Reference proteome</keyword>
<organism evidence="1 2">
    <name type="scientific">Lasius platythorax</name>
    <dbReference type="NCBI Taxonomy" id="488582"/>
    <lineage>
        <taxon>Eukaryota</taxon>
        <taxon>Metazoa</taxon>
        <taxon>Ecdysozoa</taxon>
        <taxon>Arthropoda</taxon>
        <taxon>Hexapoda</taxon>
        <taxon>Insecta</taxon>
        <taxon>Pterygota</taxon>
        <taxon>Neoptera</taxon>
        <taxon>Endopterygota</taxon>
        <taxon>Hymenoptera</taxon>
        <taxon>Apocrita</taxon>
        <taxon>Aculeata</taxon>
        <taxon>Formicoidea</taxon>
        <taxon>Formicidae</taxon>
        <taxon>Formicinae</taxon>
        <taxon>Lasius</taxon>
        <taxon>Lasius</taxon>
    </lineage>
</organism>
<evidence type="ECO:0000313" key="1">
    <source>
        <dbReference type="EMBL" id="CAL1687482.1"/>
    </source>
</evidence>
<protein>
    <submittedName>
        <fullName evidence="1">Uncharacterized protein</fullName>
    </submittedName>
</protein>